<keyword evidence="3" id="KW-1185">Reference proteome</keyword>
<evidence type="ECO:0000313" key="2">
    <source>
        <dbReference type="EMBL" id="TNN77323.1"/>
    </source>
</evidence>
<accession>A0A4Z2IJH5</accession>
<name>A0A4Z2IJH5_9TELE</name>
<organism evidence="2 3">
    <name type="scientific">Liparis tanakae</name>
    <name type="common">Tanaka's snailfish</name>
    <dbReference type="NCBI Taxonomy" id="230148"/>
    <lineage>
        <taxon>Eukaryota</taxon>
        <taxon>Metazoa</taxon>
        <taxon>Chordata</taxon>
        <taxon>Craniata</taxon>
        <taxon>Vertebrata</taxon>
        <taxon>Euteleostomi</taxon>
        <taxon>Actinopterygii</taxon>
        <taxon>Neopterygii</taxon>
        <taxon>Teleostei</taxon>
        <taxon>Neoteleostei</taxon>
        <taxon>Acanthomorphata</taxon>
        <taxon>Eupercaria</taxon>
        <taxon>Perciformes</taxon>
        <taxon>Cottioidei</taxon>
        <taxon>Cottales</taxon>
        <taxon>Liparidae</taxon>
        <taxon>Liparis</taxon>
    </lineage>
</organism>
<evidence type="ECO:0000256" key="1">
    <source>
        <dbReference type="SAM" id="MobiDB-lite"/>
    </source>
</evidence>
<sequence>MQRARPPGTKQRQAKPPWASGASFPGALCDYDTAASQRGSGILQMKYRRLFGYRLVKENRSEKKGVVFDVKSRWFPKELSTSGKCRKMQESFWRNFQRKKYEDKEAPEKALQPGP</sequence>
<proteinExistence type="predicted"/>
<reference evidence="2 3" key="1">
    <citation type="submission" date="2019-03" db="EMBL/GenBank/DDBJ databases">
        <title>First draft genome of Liparis tanakae, snailfish: a comprehensive survey of snailfish specific genes.</title>
        <authorList>
            <person name="Kim W."/>
            <person name="Song I."/>
            <person name="Jeong J.-H."/>
            <person name="Kim D."/>
            <person name="Kim S."/>
            <person name="Ryu S."/>
            <person name="Song J.Y."/>
            <person name="Lee S.K."/>
        </authorList>
    </citation>
    <scope>NUCLEOTIDE SEQUENCE [LARGE SCALE GENOMIC DNA]</scope>
    <source>
        <tissue evidence="2">Muscle</tissue>
    </source>
</reference>
<dbReference type="EMBL" id="SRLO01000084">
    <property type="protein sequence ID" value="TNN77323.1"/>
    <property type="molecule type" value="Genomic_DNA"/>
</dbReference>
<dbReference type="AlphaFoldDB" id="A0A4Z2IJH5"/>
<comment type="caution">
    <text evidence="2">The sequence shown here is derived from an EMBL/GenBank/DDBJ whole genome shotgun (WGS) entry which is preliminary data.</text>
</comment>
<protein>
    <submittedName>
        <fullName evidence="2">Uncharacterized protein</fullName>
    </submittedName>
</protein>
<gene>
    <name evidence="2" type="ORF">EYF80_012437</name>
</gene>
<evidence type="ECO:0000313" key="3">
    <source>
        <dbReference type="Proteomes" id="UP000314294"/>
    </source>
</evidence>
<feature type="region of interest" description="Disordered" evidence="1">
    <location>
        <begin position="1"/>
        <end position="21"/>
    </location>
</feature>
<dbReference type="Proteomes" id="UP000314294">
    <property type="component" value="Unassembled WGS sequence"/>
</dbReference>